<evidence type="ECO:0000313" key="1">
    <source>
        <dbReference type="EMBL" id="KAF1845359.1"/>
    </source>
</evidence>
<gene>
    <name evidence="1" type="ORF">K460DRAFT_107877</name>
</gene>
<name>A0A9P4L8L5_9PLEO</name>
<dbReference type="AlphaFoldDB" id="A0A9P4L8L5"/>
<reference evidence="1" key="1">
    <citation type="submission" date="2020-01" db="EMBL/GenBank/DDBJ databases">
        <authorList>
            <consortium name="DOE Joint Genome Institute"/>
            <person name="Haridas S."/>
            <person name="Albert R."/>
            <person name="Binder M."/>
            <person name="Bloem J."/>
            <person name="Labutti K."/>
            <person name="Salamov A."/>
            <person name="Andreopoulos B."/>
            <person name="Baker S.E."/>
            <person name="Barry K."/>
            <person name="Bills G."/>
            <person name="Bluhm B.H."/>
            <person name="Cannon C."/>
            <person name="Castanera R."/>
            <person name="Culley D.E."/>
            <person name="Daum C."/>
            <person name="Ezra D."/>
            <person name="Gonzalez J.B."/>
            <person name="Henrissat B."/>
            <person name="Kuo A."/>
            <person name="Liang C."/>
            <person name="Lipzen A."/>
            <person name="Lutzoni F."/>
            <person name="Magnuson J."/>
            <person name="Mondo S."/>
            <person name="Nolan M."/>
            <person name="Ohm R."/>
            <person name="Pangilinan J."/>
            <person name="Park H.-J."/>
            <person name="Ramirez L."/>
            <person name="Alfaro M."/>
            <person name="Sun H."/>
            <person name="Tritt A."/>
            <person name="Yoshinaga Y."/>
            <person name="Zwiers L.-H."/>
            <person name="Turgeon B.G."/>
            <person name="Goodwin S.B."/>
            <person name="Spatafora J.W."/>
            <person name="Crous P.W."/>
            <person name="Grigoriev I.V."/>
        </authorList>
    </citation>
    <scope>NUCLEOTIDE SEQUENCE</scope>
    <source>
        <strain evidence="1">CBS 394.84</strain>
    </source>
</reference>
<protein>
    <submittedName>
        <fullName evidence="1">Uncharacterized protein</fullName>
    </submittedName>
</protein>
<evidence type="ECO:0000313" key="2">
    <source>
        <dbReference type="Proteomes" id="UP000800039"/>
    </source>
</evidence>
<accession>A0A9P4L8L5</accession>
<dbReference type="EMBL" id="ML976616">
    <property type="protein sequence ID" value="KAF1845359.1"/>
    <property type="molecule type" value="Genomic_DNA"/>
</dbReference>
<dbReference type="RefSeq" id="XP_040787922.1">
    <property type="nucleotide sequence ID" value="XM_040926533.1"/>
</dbReference>
<comment type="caution">
    <text evidence="1">The sequence shown here is derived from an EMBL/GenBank/DDBJ whole genome shotgun (WGS) entry which is preliminary data.</text>
</comment>
<keyword evidence="2" id="KW-1185">Reference proteome</keyword>
<organism evidence="1 2">
    <name type="scientific">Cucurbitaria berberidis CBS 394.84</name>
    <dbReference type="NCBI Taxonomy" id="1168544"/>
    <lineage>
        <taxon>Eukaryota</taxon>
        <taxon>Fungi</taxon>
        <taxon>Dikarya</taxon>
        <taxon>Ascomycota</taxon>
        <taxon>Pezizomycotina</taxon>
        <taxon>Dothideomycetes</taxon>
        <taxon>Pleosporomycetidae</taxon>
        <taxon>Pleosporales</taxon>
        <taxon>Pleosporineae</taxon>
        <taxon>Cucurbitariaceae</taxon>
        <taxon>Cucurbitaria</taxon>
    </lineage>
</organism>
<proteinExistence type="predicted"/>
<sequence>MQCNYLPRKNYPASALPRPCLKRYAALGCLLGLSCSRADGLPWLRVETMLLFGLVLASLVRLRPRSSLALEKNRDRNTITSVKYASCSSIKAYMDKK</sequence>
<dbReference type="GeneID" id="63843784"/>
<dbReference type="Proteomes" id="UP000800039">
    <property type="component" value="Unassembled WGS sequence"/>
</dbReference>